<evidence type="ECO:0000256" key="1">
    <source>
        <dbReference type="ARBA" id="ARBA00004776"/>
    </source>
</evidence>
<sequence>MSSTPGVTVVVPIYGDLESLLECVRSLKSTVDFSRHHVLLVNDVGPDADVIEEAMLREIEGLDGFEYHRNPHNLGFVGTCNRAALELDQSDRDILLLNSDTVATDGFVDAMEAVLYADERHGVVTARSNSATIASIPYRLADPASARTFERTQAVYDTITPFLPASTVVPVAMGFCFLTRRELIRKYGLFAQEFAPGYGEENDYCLRINKAGYLSVMANTALVFHEGSKSFVSVGRNEIRDAHEKLLDSKYPYYRRAVRYYNYFGVRAAEWFADVIVPRDGRPKAEIELRGLSDALPQAGQRFEALARIRTQLLEPLLERFDVQIVADPDDAVALGVDPSRARIVNATPDPVEIFDVGVVIADGVHGQRLVEANRRHLRTVGVSVLDPAPIAWSREVGAGESRVAADELHAFADWWIELGGGRRDLSRERPSLSGAVPELLPGPGSDGGAVVDEIESVVRAGAPDLAAFLERLERRWAHFTAVELYLDRQRRTASQ</sequence>
<evidence type="ECO:0008006" key="7">
    <source>
        <dbReference type="Google" id="ProtNLM"/>
    </source>
</evidence>
<keyword evidence="4" id="KW-0808">Transferase</keyword>
<comment type="caution">
    <text evidence="5">The sequence shown here is derived from an EMBL/GenBank/DDBJ whole genome shotgun (WGS) entry which is preliminary data.</text>
</comment>
<dbReference type="RefSeq" id="WP_271175647.1">
    <property type="nucleotide sequence ID" value="NZ_BAAAJO010000001.1"/>
</dbReference>
<organism evidence="5 6">
    <name type="scientific">Leifsonia poae</name>
    <dbReference type="NCBI Taxonomy" id="110933"/>
    <lineage>
        <taxon>Bacteria</taxon>
        <taxon>Bacillati</taxon>
        <taxon>Actinomycetota</taxon>
        <taxon>Actinomycetes</taxon>
        <taxon>Micrococcales</taxon>
        <taxon>Microbacteriaceae</taxon>
        <taxon>Leifsonia</taxon>
    </lineage>
</organism>
<evidence type="ECO:0000313" key="5">
    <source>
        <dbReference type="EMBL" id="GLJ74973.1"/>
    </source>
</evidence>
<dbReference type="InterPro" id="IPR029044">
    <property type="entry name" value="Nucleotide-diphossugar_trans"/>
</dbReference>
<dbReference type="SUPFAM" id="SSF53448">
    <property type="entry name" value="Nucleotide-diphospho-sugar transferases"/>
    <property type="match status" value="1"/>
</dbReference>
<dbReference type="PANTHER" id="PTHR43179:SF12">
    <property type="entry name" value="GALACTOFURANOSYLTRANSFERASE GLFT2"/>
    <property type="match status" value="1"/>
</dbReference>
<dbReference type="GO" id="GO:0016757">
    <property type="term" value="F:glycosyltransferase activity"/>
    <property type="evidence" value="ECO:0007669"/>
    <property type="project" value="UniProtKB-KW"/>
</dbReference>
<evidence type="ECO:0000256" key="2">
    <source>
        <dbReference type="ARBA" id="ARBA00006739"/>
    </source>
</evidence>
<name>A0A9W6H7M7_9MICO</name>
<accession>A0A9W6H7M7</accession>
<dbReference type="Pfam" id="PF13641">
    <property type="entry name" value="Glyco_tranf_2_3"/>
    <property type="match status" value="1"/>
</dbReference>
<dbReference type="AlphaFoldDB" id="A0A9W6H7M7"/>
<comment type="pathway">
    <text evidence="1">Cell wall biogenesis; cell wall polysaccharide biosynthesis.</text>
</comment>
<proteinExistence type="inferred from homology"/>
<comment type="similarity">
    <text evidence="2">Belongs to the glycosyltransferase 2 family.</text>
</comment>
<evidence type="ECO:0000256" key="4">
    <source>
        <dbReference type="ARBA" id="ARBA00022679"/>
    </source>
</evidence>
<dbReference type="PANTHER" id="PTHR43179">
    <property type="entry name" value="RHAMNOSYLTRANSFERASE WBBL"/>
    <property type="match status" value="1"/>
</dbReference>
<evidence type="ECO:0000256" key="3">
    <source>
        <dbReference type="ARBA" id="ARBA00022676"/>
    </source>
</evidence>
<dbReference type="EMBL" id="BSEN01000001">
    <property type="protein sequence ID" value="GLJ74973.1"/>
    <property type="molecule type" value="Genomic_DNA"/>
</dbReference>
<keyword evidence="6" id="KW-1185">Reference proteome</keyword>
<protein>
    <recommendedName>
        <fullName evidence="7">Glycosyltransferase 2-like domain-containing protein</fullName>
    </recommendedName>
</protein>
<dbReference type="Gene3D" id="3.90.550.10">
    <property type="entry name" value="Spore Coat Polysaccharide Biosynthesis Protein SpsA, Chain A"/>
    <property type="match status" value="1"/>
</dbReference>
<reference evidence="5" key="2">
    <citation type="submission" date="2023-01" db="EMBL/GenBank/DDBJ databases">
        <authorList>
            <person name="Sun Q."/>
            <person name="Evtushenko L."/>
        </authorList>
    </citation>
    <scope>NUCLEOTIDE SEQUENCE</scope>
    <source>
        <strain evidence="5">VKM Ac-1401</strain>
    </source>
</reference>
<gene>
    <name evidence="5" type="ORF">GCM10017584_05460</name>
</gene>
<reference evidence="5" key="1">
    <citation type="journal article" date="2014" name="Int. J. Syst. Evol. Microbiol.">
        <title>Complete genome sequence of Corynebacterium casei LMG S-19264T (=DSM 44701T), isolated from a smear-ripened cheese.</title>
        <authorList>
            <consortium name="US DOE Joint Genome Institute (JGI-PGF)"/>
            <person name="Walter F."/>
            <person name="Albersmeier A."/>
            <person name="Kalinowski J."/>
            <person name="Ruckert C."/>
        </authorList>
    </citation>
    <scope>NUCLEOTIDE SEQUENCE</scope>
    <source>
        <strain evidence="5">VKM Ac-1401</strain>
    </source>
</reference>
<dbReference type="Proteomes" id="UP001142372">
    <property type="component" value="Unassembled WGS sequence"/>
</dbReference>
<keyword evidence="3" id="KW-0328">Glycosyltransferase</keyword>
<evidence type="ECO:0000313" key="6">
    <source>
        <dbReference type="Proteomes" id="UP001142372"/>
    </source>
</evidence>